<feature type="region of interest" description="Disordered" evidence="1">
    <location>
        <begin position="1"/>
        <end position="45"/>
    </location>
</feature>
<gene>
    <name evidence="2" type="ORF">C0029_18980</name>
</gene>
<protein>
    <recommendedName>
        <fullName evidence="4">RapA2 cadherin-like domain-containing protein</fullName>
    </recommendedName>
</protein>
<sequence>NLTPLQEGGDATIDEDDLEQDGEDMDGSDTPTDPNTVTGDFNVTSPDGVEDLTVGVIAVVVGGVVQSFPASAVTPLGNMLTITGFDGSTVSYSYTLEENEAHPATGEDAIFETFAVIVTDPQGDSDSDDLVIQ</sequence>
<proteinExistence type="predicted"/>
<evidence type="ECO:0000313" key="2">
    <source>
        <dbReference type="EMBL" id="PLW84486.1"/>
    </source>
</evidence>
<evidence type="ECO:0000256" key="1">
    <source>
        <dbReference type="SAM" id="MobiDB-lite"/>
    </source>
</evidence>
<comment type="caution">
    <text evidence="2">The sequence shown here is derived from an EMBL/GenBank/DDBJ whole genome shotgun (WGS) entry which is preliminary data.</text>
</comment>
<feature type="compositionally biased region" description="Polar residues" evidence="1">
    <location>
        <begin position="29"/>
        <end position="45"/>
    </location>
</feature>
<organism evidence="2 3">
    <name type="scientific">Halioglobus japonicus</name>
    <dbReference type="NCBI Taxonomy" id="930805"/>
    <lineage>
        <taxon>Bacteria</taxon>
        <taxon>Pseudomonadati</taxon>
        <taxon>Pseudomonadota</taxon>
        <taxon>Gammaproteobacteria</taxon>
        <taxon>Cellvibrionales</taxon>
        <taxon>Halieaceae</taxon>
        <taxon>Halioglobus</taxon>
    </lineage>
</organism>
<name>A0AAP8MB40_9GAMM</name>
<feature type="compositionally biased region" description="Acidic residues" evidence="1">
    <location>
        <begin position="12"/>
        <end position="27"/>
    </location>
</feature>
<evidence type="ECO:0008006" key="4">
    <source>
        <dbReference type="Google" id="ProtNLM"/>
    </source>
</evidence>
<dbReference type="Proteomes" id="UP000235162">
    <property type="component" value="Unassembled WGS sequence"/>
</dbReference>
<dbReference type="AlphaFoldDB" id="A0AAP8MB40"/>
<dbReference type="RefSeq" id="WP_180962063.1">
    <property type="nucleotide sequence ID" value="NZ_PKUR01000020.1"/>
</dbReference>
<dbReference type="EMBL" id="PKUR01000020">
    <property type="protein sequence ID" value="PLW84486.1"/>
    <property type="molecule type" value="Genomic_DNA"/>
</dbReference>
<feature type="non-terminal residue" evidence="2">
    <location>
        <position position="133"/>
    </location>
</feature>
<feature type="non-terminal residue" evidence="2">
    <location>
        <position position="1"/>
    </location>
</feature>
<accession>A0AAP8MB40</accession>
<evidence type="ECO:0000313" key="3">
    <source>
        <dbReference type="Proteomes" id="UP000235162"/>
    </source>
</evidence>
<reference evidence="2 3" key="1">
    <citation type="submission" date="2018-01" db="EMBL/GenBank/DDBJ databases">
        <title>The draft genome sequence of Halioglobus japonicus S1-36.</title>
        <authorList>
            <person name="Du Z.-J."/>
            <person name="Shi M.-J."/>
        </authorList>
    </citation>
    <scope>NUCLEOTIDE SEQUENCE [LARGE SCALE GENOMIC DNA]</scope>
    <source>
        <strain evidence="2 3">S1-36</strain>
    </source>
</reference>
<keyword evidence="3" id="KW-1185">Reference proteome</keyword>